<dbReference type="Gene3D" id="3.40.50.300">
    <property type="entry name" value="P-loop containing nucleotide triphosphate hydrolases"/>
    <property type="match status" value="1"/>
</dbReference>
<dbReference type="InterPro" id="IPR033379">
    <property type="entry name" value="Acid_Pase_AS"/>
</dbReference>
<reference evidence="6 7" key="1">
    <citation type="journal article" date="2013" name="J. Biotechnol.">
        <title>Establishment and interpretation of the genome sequence of the phytopathogenic fungus Rhizoctonia solani AG1-IB isolate 7/3/14.</title>
        <authorList>
            <person name="Wibberg D.W."/>
            <person name="Jelonek L.J."/>
            <person name="Rupp O.R."/>
            <person name="Hennig M.H."/>
            <person name="Eikmeyer F.E."/>
            <person name="Goesmann A.G."/>
            <person name="Hartmann A.H."/>
            <person name="Borriss R.B."/>
            <person name="Grosch R.G."/>
            <person name="Puehler A.P."/>
            <person name="Schlueter A.S."/>
        </authorList>
    </citation>
    <scope>NUCLEOTIDE SEQUENCE [LARGE SCALE GENOMIC DNA]</scope>
    <source>
        <strain evidence="7">AG1-IB / isolate 7/3/14</strain>
    </source>
</reference>
<dbReference type="InterPro" id="IPR029033">
    <property type="entry name" value="His_PPase_superfam"/>
</dbReference>
<protein>
    <submittedName>
        <fullName evidence="6">Vegetative incompatibility protein HET-E-1</fullName>
    </submittedName>
</protein>
<sequence length="1751" mass="193101">MSSPRSTPKQRKGIRRLLEPFNRSQSRSPSQTLPQPTHDASPAATASNEPEISPSPITDNNATAANPASGSTIDDVASISATLETQATTTSGYLEPETLMYLERIAALNPSNSRPTSPKMNSEQSNTPSEAPLSTDRGDVELKADLPTVTSSTQWKRSQNAAWGGLQVALELLRDAFPPFSSVVSSVLSCLDGLEVVVKTRQDYEDLAIELTTLVKSLKELMDESSLAMTTDSAEGLAIDIEQQVAEIRERLDHAPTRGIRDALADEEELVRHYRRIQSHFRRLQTSVVMSIRSTVNEQSANTRIESLNPAQEAFYDSNLSTKINRRGCTEGTRIGVLNDLNNWLHDPGSSSIYWLNGMAGTGKTTIAATFCERVERRKILAASFFCTRSSAECMDVTRIVPTIAYELARYSIPFRSALCNILEQDPDIGAKNILKQFEKLLKEPLQKAKDSMPENLVIVIDALDECENQNGVELVLDMLFRHAAQVPVKFLVTSRPEPEIFIKMAAHANAREVLRLHEIEQSLVQADIELYLKEELDFASPTTAEIEQLAQRSGALFIYAATLVRYISGKHSADHSRRLKAVLDMKHESTRRHTQIDALYTTVLESALNDDELEAEEVEDIQLVLRIVLLSQEPIGVKTIADLTGIGDQRRVEYALPYLRSVLHQSESDARLVSTLHASFPDFMFNEQRSGPYFCDAGKYSELVSRSCFLAMKEQLRFNICDLHSSFLPDKEVENLKDRISDKISPTLSYTCRYWANHLKLVRASKPDALLAAIDEFMSHSLLFWMEVLCLQRELLMGVEGLLKAQQWLVDRVSPSHDLVLFIDDARNFITGFAVNPVSQSTPHIYLSSLAFCPQSNLVYKHYRKRAQGLLELKGSLMDRREAAPLAIWNTSSEIQSLAMSPDGTRVAIGCLDTTISILSAYNGTVNVGPLQGHTSSVNAVTFSPDGARLASASLGGVRVWNAYNGTQLAGPFKGHMRFINSVSFSPDGTRIVSCAHDSTIRIWNAADGKPLIGPLTHHSDLVLRVSFSPSGTLIASGSADRTIRLWKASDGTPAAPPLEGHNGWVDSLTFTPDGAHLVSGSGDKTIRVWKVDDGSLVTTSFEGYSEGINELAISPDGKRIAVACHDRAVRVWRIDDGKLVAGPFYGHTDSVKSVVYSPDGTRVISGSSDKSIRVWNVRDGMLPPPPLPPLDAVMALRSITFCPDNIHFLSSDVYEAIQIWDSSDGSFITAPEQAKFFPTPLSILSPDGSCIASTKDGKIQITSTTNAALIMGPFDVERGSLSTFSFSHNSKAIIMGCQDGTIKVCDLQSEKHVLGSFRAHPRGVSSLTESPSCSLLVSYSDYENVLRIWDIVTPALEIELRTDVSTGTMKDNYAAVHDEWSIKEDGWVVNNSQHLLFWLPPAVASAWCSPYAKLVITRSGILQVPKQTPFIVTPFATAASFNPLQWLGANGQWYPDVSGVSQEPPEGCTVDQVAIVSRHGSRYPDPGAYNEWLALEAKTAVWDNIYLPPILKRLQKYIKGVDITTSDMSIMPYLCGFETQITGKLSPFCDIFTESEFKQYEYRQDLRYYYGTGPGTDLPSTLMLPYLNATATLFLNGPGYTYSTGFTPPPIIVSYTHEQLNEIATAIGVFNTTGPLPPNKIQSNRLFISSRINPMAGRIAFERMSCTSKKSGVYVRIRVNDAVYPMNECQSGPGKTCPLAQFGQVIEAKVDKAGDFMARCGLSSNQTISEGRTTIFWDTKLPWITTVQP</sequence>
<feature type="domain" description="NACHT" evidence="5">
    <location>
        <begin position="352"/>
        <end position="497"/>
    </location>
</feature>
<name>M5C970_THACB</name>
<dbReference type="InterPro" id="IPR019775">
    <property type="entry name" value="WD40_repeat_CS"/>
</dbReference>
<dbReference type="PANTHER" id="PTHR19879">
    <property type="entry name" value="TRANSCRIPTION INITIATION FACTOR TFIID"/>
    <property type="match status" value="1"/>
</dbReference>
<dbReference type="SUPFAM" id="SSF53254">
    <property type="entry name" value="Phosphoglycerate mutase-like"/>
    <property type="match status" value="2"/>
</dbReference>
<evidence type="ECO:0000256" key="1">
    <source>
        <dbReference type="ARBA" id="ARBA00022574"/>
    </source>
</evidence>
<dbReference type="CDD" id="cd00200">
    <property type="entry name" value="WD40"/>
    <property type="match status" value="2"/>
</dbReference>
<dbReference type="Proteomes" id="UP000012065">
    <property type="component" value="Unassembled WGS sequence"/>
</dbReference>
<dbReference type="InterPro" id="IPR020472">
    <property type="entry name" value="WD40_PAC1"/>
</dbReference>
<proteinExistence type="predicted"/>
<evidence type="ECO:0000256" key="4">
    <source>
        <dbReference type="SAM" id="MobiDB-lite"/>
    </source>
</evidence>
<gene>
    <name evidence="6" type="ORF">BN14_10020</name>
</gene>
<dbReference type="Pfam" id="PF00328">
    <property type="entry name" value="His_Phos_2"/>
    <property type="match status" value="1"/>
</dbReference>
<dbReference type="Pfam" id="PF00400">
    <property type="entry name" value="WD40"/>
    <property type="match status" value="7"/>
</dbReference>
<feature type="repeat" description="WD" evidence="3">
    <location>
        <begin position="1060"/>
        <end position="1101"/>
    </location>
</feature>
<evidence type="ECO:0000313" key="6">
    <source>
        <dbReference type="EMBL" id="CCO35899.1"/>
    </source>
</evidence>
<feature type="compositionally biased region" description="Polar residues" evidence="4">
    <location>
        <begin position="44"/>
        <end position="69"/>
    </location>
</feature>
<dbReference type="PANTHER" id="PTHR19879:SF9">
    <property type="entry name" value="TRANSCRIPTION INITIATION FACTOR TFIID SUBUNIT 5"/>
    <property type="match status" value="1"/>
</dbReference>
<feature type="repeat" description="WD" evidence="3">
    <location>
        <begin position="974"/>
        <end position="1015"/>
    </location>
</feature>
<dbReference type="SUPFAM" id="SSF52540">
    <property type="entry name" value="P-loop containing nucleoside triphosphate hydrolases"/>
    <property type="match status" value="1"/>
</dbReference>
<dbReference type="InterPro" id="IPR027417">
    <property type="entry name" value="P-loop_NTPase"/>
</dbReference>
<evidence type="ECO:0000256" key="3">
    <source>
        <dbReference type="PROSITE-ProRule" id="PRU00221"/>
    </source>
</evidence>
<feature type="compositionally biased region" description="Polar residues" evidence="4">
    <location>
        <begin position="109"/>
        <end position="129"/>
    </location>
</feature>
<dbReference type="PROSITE" id="PS50837">
    <property type="entry name" value="NACHT"/>
    <property type="match status" value="1"/>
</dbReference>
<feature type="repeat" description="WD" evidence="3">
    <location>
        <begin position="1103"/>
        <end position="1144"/>
    </location>
</feature>
<dbReference type="CDD" id="cd07061">
    <property type="entry name" value="HP_HAP_like"/>
    <property type="match status" value="1"/>
</dbReference>
<feature type="repeat" description="WD" evidence="3">
    <location>
        <begin position="1017"/>
        <end position="1058"/>
    </location>
</feature>
<dbReference type="InterPro" id="IPR001680">
    <property type="entry name" value="WD40_rpt"/>
</dbReference>
<feature type="repeat" description="WD" evidence="3">
    <location>
        <begin position="1146"/>
        <end position="1182"/>
    </location>
</feature>
<dbReference type="PRINTS" id="PR00320">
    <property type="entry name" value="GPROTEINBRPT"/>
</dbReference>
<dbReference type="PROSITE" id="PS50082">
    <property type="entry name" value="WD_REPEATS_2"/>
    <property type="match status" value="6"/>
</dbReference>
<dbReference type="HOGENOM" id="CLU_000288_6_3_1"/>
<dbReference type="PROSITE" id="PS50294">
    <property type="entry name" value="WD_REPEATS_REGION"/>
    <property type="match status" value="5"/>
</dbReference>
<dbReference type="InterPro" id="IPR000560">
    <property type="entry name" value="His_Pase_clade-2"/>
</dbReference>
<dbReference type="EMBL" id="CAOJ01015234">
    <property type="protein sequence ID" value="CCO35899.1"/>
    <property type="molecule type" value="Genomic_DNA"/>
</dbReference>
<evidence type="ECO:0000259" key="5">
    <source>
        <dbReference type="PROSITE" id="PS50837"/>
    </source>
</evidence>
<feature type="region of interest" description="Disordered" evidence="4">
    <location>
        <begin position="1"/>
        <end position="69"/>
    </location>
</feature>
<keyword evidence="1 3" id="KW-0853">WD repeat</keyword>
<dbReference type="InterPro" id="IPR015943">
    <property type="entry name" value="WD40/YVTN_repeat-like_dom_sf"/>
</dbReference>
<evidence type="ECO:0000256" key="2">
    <source>
        <dbReference type="ARBA" id="ARBA00022737"/>
    </source>
</evidence>
<dbReference type="SUPFAM" id="SSF50978">
    <property type="entry name" value="WD40 repeat-like"/>
    <property type="match status" value="2"/>
</dbReference>
<comment type="caution">
    <text evidence="6">The sequence shown here is derived from an EMBL/GenBank/DDBJ whole genome shotgun (WGS) entry which is preliminary data.</text>
</comment>
<feature type="compositionally biased region" description="Polar residues" evidence="4">
    <location>
        <begin position="22"/>
        <end position="35"/>
    </location>
</feature>
<dbReference type="Gene3D" id="2.130.10.10">
    <property type="entry name" value="YVTN repeat-like/Quinoprotein amine dehydrogenase"/>
    <property type="match status" value="3"/>
</dbReference>
<dbReference type="InterPro" id="IPR056884">
    <property type="entry name" value="NPHP3-like_N"/>
</dbReference>
<dbReference type="SMART" id="SM00320">
    <property type="entry name" value="WD40"/>
    <property type="match status" value="10"/>
</dbReference>
<dbReference type="InterPro" id="IPR007111">
    <property type="entry name" value="NACHT_NTPase"/>
</dbReference>
<dbReference type="PROSITE" id="PS00616">
    <property type="entry name" value="HIS_ACID_PHOSPHAT_1"/>
    <property type="match status" value="1"/>
</dbReference>
<feature type="region of interest" description="Disordered" evidence="4">
    <location>
        <begin position="109"/>
        <end position="139"/>
    </location>
</feature>
<organism evidence="6 7">
    <name type="scientific">Thanatephorus cucumeris (strain AG1-IB / isolate 7/3/14)</name>
    <name type="common">Lettuce bottom rot fungus</name>
    <name type="synonym">Rhizoctonia solani</name>
    <dbReference type="NCBI Taxonomy" id="1108050"/>
    <lineage>
        <taxon>Eukaryota</taxon>
        <taxon>Fungi</taxon>
        <taxon>Dikarya</taxon>
        <taxon>Basidiomycota</taxon>
        <taxon>Agaricomycotina</taxon>
        <taxon>Agaricomycetes</taxon>
        <taxon>Cantharellales</taxon>
        <taxon>Ceratobasidiaceae</taxon>
        <taxon>Rhizoctonia</taxon>
        <taxon>Rhizoctonia solani AG-1</taxon>
    </lineage>
</organism>
<dbReference type="PROSITE" id="PS00678">
    <property type="entry name" value="WD_REPEATS_1"/>
    <property type="match status" value="1"/>
</dbReference>
<accession>M5C970</accession>
<dbReference type="Pfam" id="PF24883">
    <property type="entry name" value="NPHP3_N"/>
    <property type="match status" value="1"/>
</dbReference>
<dbReference type="Gene3D" id="3.40.50.1240">
    <property type="entry name" value="Phosphoglycerate mutase-like"/>
    <property type="match status" value="1"/>
</dbReference>
<evidence type="ECO:0000313" key="7">
    <source>
        <dbReference type="Proteomes" id="UP000012065"/>
    </source>
</evidence>
<feature type="repeat" description="WD" evidence="3">
    <location>
        <begin position="932"/>
        <end position="972"/>
    </location>
</feature>
<dbReference type="InterPro" id="IPR036322">
    <property type="entry name" value="WD40_repeat_dom_sf"/>
</dbReference>
<keyword evidence="2" id="KW-0677">Repeat</keyword>